<organism evidence="1 2">
    <name type="scientific">Bacillus mycoides</name>
    <dbReference type="NCBI Taxonomy" id="1405"/>
    <lineage>
        <taxon>Bacteria</taxon>
        <taxon>Bacillati</taxon>
        <taxon>Bacillota</taxon>
        <taxon>Bacilli</taxon>
        <taxon>Bacillales</taxon>
        <taxon>Bacillaceae</taxon>
        <taxon>Bacillus</taxon>
        <taxon>Bacillus cereus group</taxon>
    </lineage>
</organism>
<accession>A0A1G4ERW8</accession>
<evidence type="ECO:0000313" key="1">
    <source>
        <dbReference type="EMBL" id="SCB70608.1"/>
    </source>
</evidence>
<gene>
    <name evidence="1" type="ORF">BWGO95_04786</name>
</gene>
<sequence>MSYGIERSMFPVLEEEGNFY</sequence>
<dbReference type="AlphaFoldDB" id="A0A1G4ERW8"/>
<reference evidence="1 2" key="1">
    <citation type="submission" date="2016-08" db="EMBL/GenBank/DDBJ databases">
        <authorList>
            <person name="Seilhamer J.J."/>
        </authorList>
    </citation>
    <scope>NUCLEOTIDE SEQUENCE [LARGE SCALE GENOMIC DNA]</scope>
    <source>
        <strain evidence="1 2">SDA_GO95</strain>
    </source>
</reference>
<evidence type="ECO:0000313" key="2">
    <source>
        <dbReference type="Proteomes" id="UP000195696"/>
    </source>
</evidence>
<name>A0A1G4ERW8_BACMY</name>
<proteinExistence type="predicted"/>
<protein>
    <submittedName>
        <fullName evidence="1">Uncharacterized protein</fullName>
    </submittedName>
</protein>
<dbReference type="EMBL" id="FMAK01000054">
    <property type="protein sequence ID" value="SCB70608.1"/>
    <property type="molecule type" value="Genomic_DNA"/>
</dbReference>
<dbReference type="Proteomes" id="UP000195696">
    <property type="component" value="Unassembled WGS sequence"/>
</dbReference>